<dbReference type="RefSeq" id="WP_237485580.1">
    <property type="nucleotide sequence ID" value="NZ_CAKLCM010000002.1"/>
</dbReference>
<protein>
    <recommendedName>
        <fullName evidence="3">Four helix bundle protein</fullName>
    </recommendedName>
</protein>
<name>A0ABM8ZKD6_9VIBR</name>
<dbReference type="EMBL" id="CAKLCM010000002">
    <property type="protein sequence ID" value="CAH0527283.1"/>
    <property type="molecule type" value="Genomic_DNA"/>
</dbReference>
<dbReference type="PANTHER" id="PTHR38471">
    <property type="entry name" value="FOUR HELIX BUNDLE PROTEIN"/>
    <property type="match status" value="1"/>
</dbReference>
<dbReference type="Gene3D" id="1.20.1440.60">
    <property type="entry name" value="23S rRNA-intervening sequence"/>
    <property type="match status" value="1"/>
</dbReference>
<dbReference type="NCBIfam" id="NF008912">
    <property type="entry name" value="PRK12275.1-6"/>
    <property type="match status" value="1"/>
</dbReference>
<dbReference type="NCBIfam" id="TIGR02436">
    <property type="entry name" value="four helix bundle protein"/>
    <property type="match status" value="1"/>
</dbReference>
<accession>A0ABM8ZKD6</accession>
<gene>
    <name evidence="1" type="ORF">VHP8226_02611</name>
</gene>
<keyword evidence="2" id="KW-1185">Reference proteome</keyword>
<organism evidence="1 2">
    <name type="scientific">Vibrio hippocampi</name>
    <dbReference type="NCBI Taxonomy" id="654686"/>
    <lineage>
        <taxon>Bacteria</taxon>
        <taxon>Pseudomonadati</taxon>
        <taxon>Pseudomonadota</taxon>
        <taxon>Gammaproteobacteria</taxon>
        <taxon>Vibrionales</taxon>
        <taxon>Vibrionaceae</taxon>
        <taxon>Vibrio</taxon>
    </lineage>
</organism>
<evidence type="ECO:0000313" key="2">
    <source>
        <dbReference type="Proteomes" id="UP000838160"/>
    </source>
</evidence>
<dbReference type="InterPro" id="IPR012657">
    <property type="entry name" value="23S_rRNA-intervening_sequence"/>
</dbReference>
<evidence type="ECO:0000313" key="1">
    <source>
        <dbReference type="EMBL" id="CAH0527283.1"/>
    </source>
</evidence>
<dbReference type="PANTHER" id="PTHR38471:SF2">
    <property type="entry name" value="FOUR HELIX BUNDLE PROTEIN"/>
    <property type="match status" value="1"/>
</dbReference>
<dbReference type="InterPro" id="IPR036583">
    <property type="entry name" value="23S_rRNA_IVS_sf"/>
</dbReference>
<reference evidence="1" key="1">
    <citation type="submission" date="2021-12" db="EMBL/GenBank/DDBJ databases">
        <authorList>
            <person name="Rodrigo-Torres L."/>
            <person name="Arahal R. D."/>
            <person name="Lucena T."/>
        </authorList>
    </citation>
    <scope>NUCLEOTIDE SEQUENCE</scope>
    <source>
        <strain evidence="1">CECT 8226</strain>
    </source>
</reference>
<dbReference type="Pfam" id="PF05635">
    <property type="entry name" value="23S_rRNA_IVP"/>
    <property type="match status" value="1"/>
</dbReference>
<evidence type="ECO:0008006" key="3">
    <source>
        <dbReference type="Google" id="ProtNLM"/>
    </source>
</evidence>
<sequence length="122" mass="14015">MRFERLNVWKRSCRLCVDIVRTMDSCKNFGLKDQLCRSSLSVPSNIAEGEERQTKRESARFFYIAKGSCGEVITQLYIASELGYIRKTQAIEFINEAKQISAMLAQLIKIREREGKGLDSRS</sequence>
<comment type="caution">
    <text evidence="1">The sequence shown here is derived from an EMBL/GenBank/DDBJ whole genome shotgun (WGS) entry which is preliminary data.</text>
</comment>
<dbReference type="CDD" id="cd16377">
    <property type="entry name" value="23S_rRNA_IVP_like"/>
    <property type="match status" value="1"/>
</dbReference>
<dbReference type="SUPFAM" id="SSF158446">
    <property type="entry name" value="IVS-encoded protein-like"/>
    <property type="match status" value="1"/>
</dbReference>
<proteinExistence type="predicted"/>
<dbReference type="Proteomes" id="UP000838160">
    <property type="component" value="Unassembled WGS sequence"/>
</dbReference>